<feature type="domain" description="Terpene synthase metal-binding" evidence="6">
    <location>
        <begin position="502"/>
        <end position="738"/>
    </location>
</feature>
<evidence type="ECO:0000259" key="5">
    <source>
        <dbReference type="Pfam" id="PF01397"/>
    </source>
</evidence>
<dbReference type="FunFam" id="1.50.10.160:FF:000002">
    <property type="entry name" value="cis-abienol synthase, chloroplastic"/>
    <property type="match status" value="1"/>
</dbReference>
<dbReference type="InterPro" id="IPR008930">
    <property type="entry name" value="Terpenoid_cyclase/PrenylTrfase"/>
</dbReference>
<dbReference type="SUPFAM" id="SSF48576">
    <property type="entry name" value="Terpenoid synthases"/>
    <property type="match status" value="1"/>
</dbReference>
<keyword evidence="8" id="KW-1185">Reference proteome</keyword>
<dbReference type="Proteomes" id="UP001417504">
    <property type="component" value="Unassembled WGS sequence"/>
</dbReference>
<dbReference type="SUPFAM" id="SSF48239">
    <property type="entry name" value="Terpenoid cyclases/Protein prenyltransferases"/>
    <property type="match status" value="2"/>
</dbReference>
<accession>A0AAP0E839</accession>
<name>A0AAP0E839_9MAGN</name>
<dbReference type="InterPro" id="IPR008949">
    <property type="entry name" value="Isoprenoid_synthase_dom_sf"/>
</dbReference>
<evidence type="ECO:0000256" key="2">
    <source>
        <dbReference type="ARBA" id="ARBA00022723"/>
    </source>
</evidence>
<comment type="caution">
    <text evidence="7">The sequence shown here is derived from an EMBL/GenBank/DDBJ whole genome shotgun (WGS) entry which is preliminary data.</text>
</comment>
<dbReference type="InterPro" id="IPR001906">
    <property type="entry name" value="Terpene_synth_N"/>
</dbReference>
<feature type="domain" description="Terpene synthase N-terminal" evidence="5">
    <location>
        <begin position="230"/>
        <end position="414"/>
    </location>
</feature>
<dbReference type="PANTHER" id="PTHR31739">
    <property type="entry name" value="ENT-COPALYL DIPHOSPHATE SYNTHASE, CHLOROPLASTIC"/>
    <property type="match status" value="1"/>
</dbReference>
<evidence type="ECO:0000259" key="6">
    <source>
        <dbReference type="Pfam" id="PF03936"/>
    </source>
</evidence>
<keyword evidence="4" id="KW-0456">Lyase</keyword>
<dbReference type="GO" id="GO:0016102">
    <property type="term" value="P:diterpenoid biosynthetic process"/>
    <property type="evidence" value="ECO:0007669"/>
    <property type="project" value="InterPro"/>
</dbReference>
<dbReference type="GO" id="GO:0010333">
    <property type="term" value="F:terpene synthase activity"/>
    <property type="evidence" value="ECO:0007669"/>
    <property type="project" value="InterPro"/>
</dbReference>
<dbReference type="Gene3D" id="1.50.10.160">
    <property type="match status" value="1"/>
</dbReference>
<dbReference type="FunFam" id="1.50.10.130:FF:000002">
    <property type="entry name" value="Ent-copalyl diphosphate synthase, chloroplastic"/>
    <property type="match status" value="1"/>
</dbReference>
<dbReference type="InterPro" id="IPR044814">
    <property type="entry name" value="Terpene_cyclase_plant_C1"/>
</dbReference>
<evidence type="ECO:0000313" key="8">
    <source>
        <dbReference type="Proteomes" id="UP001417504"/>
    </source>
</evidence>
<dbReference type="AlphaFoldDB" id="A0AAP0E839"/>
<proteinExistence type="predicted"/>
<evidence type="ECO:0000313" key="7">
    <source>
        <dbReference type="EMBL" id="KAK9086072.1"/>
    </source>
</evidence>
<dbReference type="EMBL" id="JBBNAE010000011">
    <property type="protein sequence ID" value="KAK9086072.1"/>
    <property type="molecule type" value="Genomic_DNA"/>
</dbReference>
<dbReference type="Gene3D" id="1.10.600.10">
    <property type="entry name" value="Farnesyl Diphosphate Synthase"/>
    <property type="match status" value="1"/>
</dbReference>
<sequence length="803" mass="91901">MYFFDPTVMFCSHPKSTLLETPQKWRFLSLSAIPIDHGLKTSRLACGIAVFNGSKEKIQEKFAEVKLSISSYDTAWVAMIPSLKSPFSPYFPQCVKWLLDNQLSDGSWGLTSKYPDMIKDALSSTLACVLALVTWNIGKDQVTKGLQFVCSNIMSAIDDKMHTPIGFHIIFPSMIKHAQELGLNIPLTSTLLEALLRKKELEFERCTRSEYMAGNAYLAYVTEGLGKSPNWEEIMKYQRKNGSLYNSPSATAAAFSHLHDTNCLGYLQSLLERYGDAVPTIYPLDIYTRLRIIDNLERLGIDRHFRQEVEIVLGETYRCWVNTDDEIFSDAATCALAFRILRMHGYDVSSDVLAQFADEKKFLSTIGGYVKDVGTVLELYRASQIMIFPNELILEKLNSWSRQFLKQQVSNVSTFGDRLREGIRLEVEDALNFPFYSCLERIEARRNVEHYNMNNFSLLKTSYWPLNIDNEDFVGLAVEDFNMCQSIYRKEVEELERWYEEYRLHELKFARQKLAACYFSAAATLYQPELSDARISWAKNGVLTTVVDDFFDVESSTEEQLNLIELIKRWDGILASDFCSEQVKIVFSVLRDTVKEIGEKALNRQGRDVTNHLVEIWLNLVSSMMKEAEWTKNNSILEMEDYIANACVSFALGPIVLPTLYLVGPKLPEEVVEDQEYNNLFTLMSKCGRLLNDIQGFKRESKEGKLSAVSLLMIHDGSIVTEEEAVRKLMKVIECNRRELLLLVLQRNGSIVPKACKDVFWMMCRVVHLFYMNTDGFTSQKEMRSAIAAALHQPLTHPTKSNH</sequence>
<keyword evidence="3" id="KW-0460">Magnesium</keyword>
<dbReference type="PANTHER" id="PTHR31739:SF3">
    <property type="entry name" value="ENT-KAUR-16-ENE SYNTHASE, CHLOROPLASTIC"/>
    <property type="match status" value="1"/>
</dbReference>
<dbReference type="Gene3D" id="1.50.10.130">
    <property type="entry name" value="Terpene synthase, N-terminal domain"/>
    <property type="match status" value="1"/>
</dbReference>
<reference evidence="7 8" key="1">
    <citation type="submission" date="2024-01" db="EMBL/GenBank/DDBJ databases">
        <title>Genome assemblies of Stephania.</title>
        <authorList>
            <person name="Yang L."/>
        </authorList>
    </citation>
    <scope>NUCLEOTIDE SEQUENCE [LARGE SCALE GENOMIC DNA]</scope>
    <source>
        <strain evidence="7">QJT</strain>
        <tissue evidence="7">Leaf</tissue>
    </source>
</reference>
<gene>
    <name evidence="7" type="ORF">Sjap_026483</name>
</gene>
<dbReference type="InterPro" id="IPR005630">
    <property type="entry name" value="Terpene_synthase_metal-bd"/>
</dbReference>
<dbReference type="SFLD" id="SFLDG01014">
    <property type="entry name" value="Terpene_Cyclase_Like_1_N-term"/>
    <property type="match status" value="1"/>
</dbReference>
<comment type="cofactor">
    <cofactor evidence="1">
        <name>Mg(2+)</name>
        <dbReference type="ChEBI" id="CHEBI:18420"/>
    </cofactor>
</comment>
<evidence type="ECO:0000256" key="1">
    <source>
        <dbReference type="ARBA" id="ARBA00001946"/>
    </source>
</evidence>
<evidence type="ECO:0000256" key="4">
    <source>
        <dbReference type="ARBA" id="ARBA00023239"/>
    </source>
</evidence>
<dbReference type="CDD" id="cd00684">
    <property type="entry name" value="Terpene_cyclase_plant_C1"/>
    <property type="match status" value="1"/>
</dbReference>
<dbReference type="Pfam" id="PF03936">
    <property type="entry name" value="Terpene_synth_C"/>
    <property type="match status" value="1"/>
</dbReference>
<protein>
    <recommendedName>
        <fullName evidence="9">Ent-kaurene synthase</fullName>
    </recommendedName>
</protein>
<dbReference type="GO" id="GO:0000287">
    <property type="term" value="F:magnesium ion binding"/>
    <property type="evidence" value="ECO:0007669"/>
    <property type="project" value="InterPro"/>
</dbReference>
<dbReference type="Pfam" id="PF01397">
    <property type="entry name" value="Terpene_synth"/>
    <property type="match status" value="1"/>
</dbReference>
<evidence type="ECO:0000256" key="3">
    <source>
        <dbReference type="ARBA" id="ARBA00022842"/>
    </source>
</evidence>
<organism evidence="7 8">
    <name type="scientific">Stephania japonica</name>
    <dbReference type="NCBI Taxonomy" id="461633"/>
    <lineage>
        <taxon>Eukaryota</taxon>
        <taxon>Viridiplantae</taxon>
        <taxon>Streptophyta</taxon>
        <taxon>Embryophyta</taxon>
        <taxon>Tracheophyta</taxon>
        <taxon>Spermatophyta</taxon>
        <taxon>Magnoliopsida</taxon>
        <taxon>Ranunculales</taxon>
        <taxon>Menispermaceae</taxon>
        <taxon>Menispermoideae</taxon>
        <taxon>Cissampelideae</taxon>
        <taxon>Stephania</taxon>
    </lineage>
</organism>
<dbReference type="FunFam" id="1.10.600.10:FF:000005">
    <property type="entry name" value="Ent-kaur-16-ene synthase, chloroplastic"/>
    <property type="match status" value="1"/>
</dbReference>
<keyword evidence="2" id="KW-0479">Metal-binding</keyword>
<evidence type="ECO:0008006" key="9">
    <source>
        <dbReference type="Google" id="ProtNLM"/>
    </source>
</evidence>
<dbReference type="InterPro" id="IPR036965">
    <property type="entry name" value="Terpene_synth_N_sf"/>
</dbReference>
<dbReference type="InterPro" id="IPR050148">
    <property type="entry name" value="Terpene_synthase-like"/>
</dbReference>